<keyword evidence="13" id="KW-1185">Reference proteome</keyword>
<evidence type="ECO:0000259" key="10">
    <source>
        <dbReference type="Pfam" id="PF02518"/>
    </source>
</evidence>
<keyword evidence="9" id="KW-0472">Membrane</keyword>
<dbReference type="PANTHER" id="PTHR24421">
    <property type="entry name" value="NITRATE/NITRITE SENSOR PROTEIN NARX-RELATED"/>
    <property type="match status" value="1"/>
</dbReference>
<reference evidence="12 13" key="1">
    <citation type="submission" date="2017-07" db="EMBL/GenBank/DDBJ databases">
        <title>Draft whole genome sequences of clinical Proprionibacteriaceae strains.</title>
        <authorList>
            <person name="Bernier A.-M."/>
            <person name="Bernard K."/>
            <person name="Domingo M.-C."/>
        </authorList>
    </citation>
    <scope>NUCLEOTIDE SEQUENCE [LARGE SCALE GENOMIC DNA]</scope>
    <source>
        <strain evidence="12 13">NML 030167</strain>
    </source>
</reference>
<dbReference type="CDD" id="cd16917">
    <property type="entry name" value="HATPase_UhpB-NarQ-NarX-like"/>
    <property type="match status" value="1"/>
</dbReference>
<dbReference type="Gene3D" id="1.20.5.1930">
    <property type="match status" value="1"/>
</dbReference>
<dbReference type="Gene3D" id="3.30.565.10">
    <property type="entry name" value="Histidine kinase-like ATPase, C-terminal domain"/>
    <property type="match status" value="1"/>
</dbReference>
<protein>
    <recommendedName>
        <fullName evidence="2">histidine kinase</fullName>
        <ecNumber evidence="2">2.7.13.3</ecNumber>
    </recommendedName>
</protein>
<dbReference type="InterPro" id="IPR036890">
    <property type="entry name" value="HATPase_C_sf"/>
</dbReference>
<organism evidence="12 13">
    <name type="scientific">Enemella evansiae</name>
    <dbReference type="NCBI Taxonomy" id="2016499"/>
    <lineage>
        <taxon>Bacteria</taxon>
        <taxon>Bacillati</taxon>
        <taxon>Actinomycetota</taxon>
        <taxon>Actinomycetes</taxon>
        <taxon>Propionibacteriales</taxon>
        <taxon>Propionibacteriaceae</taxon>
        <taxon>Enemella</taxon>
    </lineage>
</organism>
<evidence type="ECO:0000256" key="2">
    <source>
        <dbReference type="ARBA" id="ARBA00012438"/>
    </source>
</evidence>
<dbReference type="Pfam" id="PF07730">
    <property type="entry name" value="HisKA_3"/>
    <property type="match status" value="1"/>
</dbReference>
<feature type="transmembrane region" description="Helical" evidence="9">
    <location>
        <begin position="34"/>
        <end position="55"/>
    </location>
</feature>
<keyword evidence="3" id="KW-0597">Phosphoprotein</keyword>
<dbReference type="EMBL" id="NMVO01000013">
    <property type="protein sequence ID" value="OYO13351.1"/>
    <property type="molecule type" value="Genomic_DNA"/>
</dbReference>
<feature type="domain" description="Signal transduction histidine kinase subgroup 3 dimerisation and phosphoacceptor" evidence="11">
    <location>
        <begin position="186"/>
        <end position="252"/>
    </location>
</feature>
<comment type="catalytic activity">
    <reaction evidence="1">
        <text>ATP + protein L-histidine = ADP + protein N-phospho-L-histidine.</text>
        <dbReference type="EC" id="2.7.13.3"/>
    </reaction>
</comment>
<dbReference type="SUPFAM" id="SSF55874">
    <property type="entry name" value="ATPase domain of HSP90 chaperone/DNA topoisomerase II/histidine kinase"/>
    <property type="match status" value="1"/>
</dbReference>
<dbReference type="Pfam" id="PF02518">
    <property type="entry name" value="HATPase_c"/>
    <property type="match status" value="1"/>
</dbReference>
<dbReference type="EC" id="2.7.13.3" evidence="2"/>
<dbReference type="GO" id="GO:0046983">
    <property type="term" value="F:protein dimerization activity"/>
    <property type="evidence" value="ECO:0007669"/>
    <property type="project" value="InterPro"/>
</dbReference>
<keyword evidence="9" id="KW-1133">Transmembrane helix</keyword>
<feature type="domain" description="Histidine kinase/HSP90-like ATPase" evidence="10">
    <location>
        <begin position="289"/>
        <end position="377"/>
    </location>
</feature>
<evidence type="ECO:0000256" key="8">
    <source>
        <dbReference type="ARBA" id="ARBA00023012"/>
    </source>
</evidence>
<feature type="transmembrane region" description="Helical" evidence="9">
    <location>
        <begin position="62"/>
        <end position="79"/>
    </location>
</feature>
<evidence type="ECO:0000313" key="12">
    <source>
        <dbReference type="EMBL" id="OYO13351.1"/>
    </source>
</evidence>
<dbReference type="InterPro" id="IPR003594">
    <property type="entry name" value="HATPase_dom"/>
</dbReference>
<feature type="transmembrane region" description="Helical" evidence="9">
    <location>
        <begin position="136"/>
        <end position="153"/>
    </location>
</feature>
<evidence type="ECO:0000256" key="5">
    <source>
        <dbReference type="ARBA" id="ARBA00022741"/>
    </source>
</evidence>
<dbReference type="Proteomes" id="UP000215896">
    <property type="component" value="Unassembled WGS sequence"/>
</dbReference>
<keyword evidence="9" id="KW-0812">Transmembrane</keyword>
<dbReference type="GO" id="GO:0016020">
    <property type="term" value="C:membrane"/>
    <property type="evidence" value="ECO:0007669"/>
    <property type="project" value="InterPro"/>
</dbReference>
<dbReference type="OrthoDB" id="227596at2"/>
<keyword evidence="4" id="KW-0808">Transferase</keyword>
<dbReference type="PANTHER" id="PTHR24421:SF10">
    <property type="entry name" value="NITRATE_NITRITE SENSOR PROTEIN NARQ"/>
    <property type="match status" value="1"/>
</dbReference>
<dbReference type="InterPro" id="IPR050482">
    <property type="entry name" value="Sensor_HK_TwoCompSys"/>
</dbReference>
<evidence type="ECO:0000256" key="9">
    <source>
        <dbReference type="SAM" id="Phobius"/>
    </source>
</evidence>
<name>A0A255GCP9_9ACTN</name>
<comment type="caution">
    <text evidence="12">The sequence shown here is derived from an EMBL/GenBank/DDBJ whole genome shotgun (WGS) entry which is preliminary data.</text>
</comment>
<gene>
    <name evidence="12" type="ORF">CGZ94_10225</name>
</gene>
<dbReference type="AlphaFoldDB" id="A0A255GCP9"/>
<dbReference type="GO" id="GO:0005524">
    <property type="term" value="F:ATP binding"/>
    <property type="evidence" value="ECO:0007669"/>
    <property type="project" value="UniProtKB-KW"/>
</dbReference>
<keyword evidence="8" id="KW-0902">Two-component regulatory system</keyword>
<evidence type="ECO:0000256" key="3">
    <source>
        <dbReference type="ARBA" id="ARBA00022553"/>
    </source>
</evidence>
<feature type="transmembrane region" description="Helical" evidence="9">
    <location>
        <begin position="110"/>
        <end position="130"/>
    </location>
</feature>
<evidence type="ECO:0000259" key="11">
    <source>
        <dbReference type="Pfam" id="PF07730"/>
    </source>
</evidence>
<evidence type="ECO:0000256" key="1">
    <source>
        <dbReference type="ARBA" id="ARBA00000085"/>
    </source>
</evidence>
<keyword evidence="7" id="KW-0067">ATP-binding</keyword>
<dbReference type="GO" id="GO:0000155">
    <property type="term" value="F:phosphorelay sensor kinase activity"/>
    <property type="evidence" value="ECO:0007669"/>
    <property type="project" value="InterPro"/>
</dbReference>
<keyword evidence="6" id="KW-0418">Kinase</keyword>
<sequence length="384" mass="40148">MSTRRAQVAGPLIELGVAIPLALAAPLAAGELNPGVWLFWIGLVLWCLEAVLPLLAPRWSAGRIGTLVNTGLLIGAGGLGGLANWGVRGFGMALVPAVLLRAVRTDRGGTPGLVAITAGSTAGLVVGSFAANQPEMLILALPPVAVVLLLTLLRRRARQATEQDKLLLTQQIESERQRAENAALTERARLAGDLHDVLAHSLGALTAQLNAAEALLDADRVPEARQKVTASRRLAADGLAEARRAVAALRGPDGVEASLAELVRVHRDSGETVMVETTGTPQRLDPATEQAAHRVIQELLTNARKHAPGAPVDLEISWSAQRLAISASNRLGADSAYPGGLGHGLTAMRERVGRLGGQVRAGRTPEDEFVVTCTLPTGAAEGEH</sequence>
<evidence type="ECO:0000256" key="6">
    <source>
        <dbReference type="ARBA" id="ARBA00022777"/>
    </source>
</evidence>
<dbReference type="InterPro" id="IPR011712">
    <property type="entry name" value="Sig_transdc_His_kin_sub3_dim/P"/>
</dbReference>
<evidence type="ECO:0000256" key="7">
    <source>
        <dbReference type="ARBA" id="ARBA00022840"/>
    </source>
</evidence>
<proteinExistence type="predicted"/>
<evidence type="ECO:0000313" key="13">
    <source>
        <dbReference type="Proteomes" id="UP000215896"/>
    </source>
</evidence>
<evidence type="ECO:0000256" key="4">
    <source>
        <dbReference type="ARBA" id="ARBA00022679"/>
    </source>
</evidence>
<accession>A0A255GCP9</accession>
<dbReference type="RefSeq" id="WP_094405574.1">
    <property type="nucleotide sequence ID" value="NZ_NMVO01000013.1"/>
</dbReference>
<keyword evidence="5" id="KW-0547">Nucleotide-binding</keyword>